<dbReference type="EMBL" id="CABFUZ020000129">
    <property type="protein sequence ID" value="VVM06802.1"/>
    <property type="molecule type" value="Genomic_DNA"/>
</dbReference>
<dbReference type="RefSeq" id="WP_142525280.1">
    <property type="nucleotide sequence ID" value="NZ_CABFUZ020000129.1"/>
</dbReference>
<evidence type="ECO:0000313" key="1">
    <source>
        <dbReference type="EMBL" id="VVM06802.1"/>
    </source>
</evidence>
<dbReference type="OrthoDB" id="186116at2"/>
<evidence type="ECO:0000313" key="2">
    <source>
        <dbReference type="Proteomes" id="UP000381693"/>
    </source>
</evidence>
<keyword evidence="2" id="KW-1185">Reference proteome</keyword>
<protein>
    <submittedName>
        <fullName evidence="1">Uncharacterized protein</fullName>
    </submittedName>
</protein>
<organism evidence="1 2">
    <name type="scientific">Methylacidimicrobium cyclopophantes</name>
    <dbReference type="NCBI Taxonomy" id="1041766"/>
    <lineage>
        <taxon>Bacteria</taxon>
        <taxon>Pseudomonadati</taxon>
        <taxon>Verrucomicrobiota</taxon>
        <taxon>Methylacidimicrobium</taxon>
    </lineage>
</organism>
<reference evidence="1" key="1">
    <citation type="submission" date="2019-09" db="EMBL/GenBank/DDBJ databases">
        <authorList>
            <person name="Cremers G."/>
        </authorList>
    </citation>
    <scope>NUCLEOTIDE SEQUENCE [LARGE SCALE GENOMIC DNA]</scope>
    <source>
        <strain evidence="1">3B</strain>
    </source>
</reference>
<gene>
    <name evidence="1" type="ORF">MAMC_01260</name>
</gene>
<accession>A0A5E6MB63</accession>
<proteinExistence type="predicted"/>
<name>A0A5E6MB63_9BACT</name>
<comment type="caution">
    <text evidence="1">The sequence shown here is derived from an EMBL/GenBank/DDBJ whole genome shotgun (WGS) entry which is preliminary data.</text>
</comment>
<dbReference type="Proteomes" id="UP000381693">
    <property type="component" value="Unassembled WGS sequence"/>
</dbReference>
<sequence length="237" mass="26237">MGDDAGVVRAFQQAFCCSLPLYCPGRYAVRLRATGNGRLTPDSLVEAPREDQLYVFGGNQVRAMGHAVEELAFQSAGGELIVLFPDLDAFLPLRDRYAQLAKKPCRVRVWAPGTPPKRCSKIDFVVSVHPRLAKYRLFLFSGADHSALVCCKQLGRGKGNGEPEGLACQERYVGFCSFDPYVVESVRWRFNLLSCGLEKLVRRWEGFFPLPTPPLRAIDDFVKSQSTLGIGDFGGLS</sequence>
<dbReference type="AlphaFoldDB" id="A0A5E6MB63"/>